<dbReference type="InterPro" id="IPR026960">
    <property type="entry name" value="RVT-Znf"/>
</dbReference>
<dbReference type="InterPro" id="IPR036397">
    <property type="entry name" value="RNaseH_sf"/>
</dbReference>
<dbReference type="Proteomes" id="UP000829196">
    <property type="component" value="Unassembled WGS sequence"/>
</dbReference>
<evidence type="ECO:0000259" key="1">
    <source>
        <dbReference type="Pfam" id="PF13456"/>
    </source>
</evidence>
<dbReference type="InterPro" id="IPR012337">
    <property type="entry name" value="RNaseH-like_sf"/>
</dbReference>
<reference evidence="3" key="1">
    <citation type="journal article" date="2022" name="Front. Genet.">
        <title>Chromosome-Scale Assembly of the Dendrobium nobile Genome Provides Insights Into the Molecular Mechanism of the Biosynthesis of the Medicinal Active Ingredient of Dendrobium.</title>
        <authorList>
            <person name="Xu Q."/>
            <person name="Niu S.-C."/>
            <person name="Li K.-L."/>
            <person name="Zheng P.-J."/>
            <person name="Zhang X.-J."/>
            <person name="Jia Y."/>
            <person name="Liu Y."/>
            <person name="Niu Y.-X."/>
            <person name="Yu L.-H."/>
            <person name="Chen D.-F."/>
            <person name="Zhang G.-Q."/>
        </authorList>
    </citation>
    <scope>NUCLEOTIDE SEQUENCE</scope>
    <source>
        <tissue evidence="3">Leaf</tissue>
    </source>
</reference>
<dbReference type="InterPro" id="IPR002156">
    <property type="entry name" value="RNaseH_domain"/>
</dbReference>
<dbReference type="EMBL" id="JAGYWB010000006">
    <property type="protein sequence ID" value="KAI0518958.1"/>
    <property type="molecule type" value="Genomic_DNA"/>
</dbReference>
<evidence type="ECO:0000313" key="4">
    <source>
        <dbReference type="Proteomes" id="UP000829196"/>
    </source>
</evidence>
<dbReference type="Pfam" id="PF13966">
    <property type="entry name" value="zf-RVT"/>
    <property type="match status" value="1"/>
</dbReference>
<dbReference type="OrthoDB" id="588006at2759"/>
<dbReference type="InterPro" id="IPR053151">
    <property type="entry name" value="RNase_H-like"/>
</dbReference>
<comment type="caution">
    <text evidence="3">The sequence shown here is derived from an EMBL/GenBank/DDBJ whole genome shotgun (WGS) entry which is preliminary data.</text>
</comment>
<dbReference type="SUPFAM" id="SSF53098">
    <property type="entry name" value="Ribonuclease H-like"/>
    <property type="match status" value="1"/>
</dbReference>
<gene>
    <name evidence="3" type="ORF">KFK09_006397</name>
</gene>
<evidence type="ECO:0000259" key="2">
    <source>
        <dbReference type="Pfam" id="PF13966"/>
    </source>
</evidence>
<dbReference type="PANTHER" id="PTHR47723">
    <property type="entry name" value="OS05G0353850 PROTEIN"/>
    <property type="match status" value="1"/>
</dbReference>
<keyword evidence="4" id="KW-1185">Reference proteome</keyword>
<name>A0A8T3BPI2_DENNO</name>
<dbReference type="PANTHER" id="PTHR47723:SF19">
    <property type="entry name" value="POLYNUCLEOTIDYL TRANSFERASE, RIBONUCLEASE H-LIKE SUPERFAMILY PROTEIN"/>
    <property type="match status" value="1"/>
</dbReference>
<feature type="domain" description="RNase H type-1" evidence="1">
    <location>
        <begin position="161"/>
        <end position="278"/>
    </location>
</feature>
<dbReference type="CDD" id="cd06222">
    <property type="entry name" value="RNase_H_like"/>
    <property type="match status" value="1"/>
</dbReference>
<organism evidence="3 4">
    <name type="scientific">Dendrobium nobile</name>
    <name type="common">Orchid</name>
    <dbReference type="NCBI Taxonomy" id="94219"/>
    <lineage>
        <taxon>Eukaryota</taxon>
        <taxon>Viridiplantae</taxon>
        <taxon>Streptophyta</taxon>
        <taxon>Embryophyta</taxon>
        <taxon>Tracheophyta</taxon>
        <taxon>Spermatophyta</taxon>
        <taxon>Magnoliopsida</taxon>
        <taxon>Liliopsida</taxon>
        <taxon>Asparagales</taxon>
        <taxon>Orchidaceae</taxon>
        <taxon>Epidendroideae</taxon>
        <taxon>Malaxideae</taxon>
        <taxon>Dendrobiinae</taxon>
        <taxon>Dendrobium</taxon>
    </lineage>
</organism>
<dbReference type="GO" id="GO:0003676">
    <property type="term" value="F:nucleic acid binding"/>
    <property type="evidence" value="ECO:0007669"/>
    <property type="project" value="InterPro"/>
</dbReference>
<dbReference type="Pfam" id="PF13456">
    <property type="entry name" value="RVT_3"/>
    <property type="match status" value="1"/>
</dbReference>
<dbReference type="GO" id="GO:0004523">
    <property type="term" value="F:RNA-DNA hybrid ribonuclease activity"/>
    <property type="evidence" value="ECO:0007669"/>
    <property type="project" value="InterPro"/>
</dbReference>
<dbReference type="SMR" id="A0A8T3BPI2"/>
<sequence length="331" mass="37558">MLQKKGIQLPSKCFCCSNIESIDHLFVNGLIAQKVWTYFGGLANKTLNTPHNNFISILKSWVHVSKGHIFNLIPLLIVWYIWKARNDAKHNVIKMEASNIISNVRHKILQLHSYNLLYGKNFINCLELAKEFGFTVSDFTINSADKIVKWIKPKPPYVKLNSDGSVGPNGAGAGGIIRDYLGNIIVAYTAPIQWSSAISTELKPLLYGLEICIKLGINFVWIELDVMLLIQIIDNVVPGNPNNFYLIRKIKNSLSVVNYYISHIYREANVCADWLAKRGCNIHSYEELDTRRLHPLLKVNTLFSLYQTLDTISYAKLVPTSTLSVFQSNDR</sequence>
<evidence type="ECO:0000313" key="3">
    <source>
        <dbReference type="EMBL" id="KAI0518958.1"/>
    </source>
</evidence>
<accession>A0A8T3BPI2</accession>
<dbReference type="AlphaFoldDB" id="A0A8T3BPI2"/>
<protein>
    <recommendedName>
        <fullName evidence="5">RNase H type-1 domain-containing protein</fullName>
    </recommendedName>
</protein>
<dbReference type="InterPro" id="IPR044730">
    <property type="entry name" value="RNase_H-like_dom_plant"/>
</dbReference>
<feature type="domain" description="Reverse transcriptase zinc-binding" evidence="2">
    <location>
        <begin position="2"/>
        <end position="36"/>
    </location>
</feature>
<evidence type="ECO:0008006" key="5">
    <source>
        <dbReference type="Google" id="ProtNLM"/>
    </source>
</evidence>
<proteinExistence type="predicted"/>
<dbReference type="Gene3D" id="3.30.420.10">
    <property type="entry name" value="Ribonuclease H-like superfamily/Ribonuclease H"/>
    <property type="match status" value="1"/>
</dbReference>